<evidence type="ECO:0000256" key="4">
    <source>
        <dbReference type="SAM" id="MobiDB-lite"/>
    </source>
</evidence>
<feature type="compositionally biased region" description="Basic and acidic residues" evidence="4">
    <location>
        <begin position="625"/>
        <end position="639"/>
    </location>
</feature>
<evidence type="ECO:0000313" key="7">
    <source>
        <dbReference type="Proteomes" id="UP000078544"/>
    </source>
</evidence>
<dbReference type="PROSITE" id="PS51294">
    <property type="entry name" value="HTH_MYB"/>
    <property type="match status" value="1"/>
</dbReference>
<name>A0A168D329_9HYPO</name>
<dbReference type="CDD" id="cd11660">
    <property type="entry name" value="SANT_TRF"/>
    <property type="match status" value="1"/>
</dbReference>
<feature type="compositionally biased region" description="Basic and acidic residues" evidence="4">
    <location>
        <begin position="530"/>
        <end position="544"/>
    </location>
</feature>
<feature type="compositionally biased region" description="Polar residues" evidence="4">
    <location>
        <begin position="388"/>
        <end position="403"/>
    </location>
</feature>
<dbReference type="FunFam" id="1.10.10.60:FF:000137">
    <property type="entry name" value="MYB DNA binding protein"/>
    <property type="match status" value="1"/>
</dbReference>
<dbReference type="PANTHER" id="PTHR47807">
    <property type="entry name" value="PROTEIN TBF1"/>
    <property type="match status" value="1"/>
</dbReference>
<feature type="compositionally biased region" description="Low complexity" evidence="4">
    <location>
        <begin position="806"/>
        <end position="896"/>
    </location>
</feature>
<dbReference type="EMBL" id="AZGY01000006">
    <property type="protein sequence ID" value="KZZ97307.1"/>
    <property type="molecule type" value="Genomic_DNA"/>
</dbReference>
<feature type="domain" description="HTH myb-type" evidence="5">
    <location>
        <begin position="539"/>
        <end position="591"/>
    </location>
</feature>
<sequence>MAEPASTTASADDSALGIAIPRHYETSWRTIKQDPAFEQENASTGFEEFDFTLPPELSSKRPLEDFDTIGQLPDVKRARTDSEMEVSEAHLEDGLNALVDGALSNAGKYDERFESGDDDAVAQRPDSSESDKTMASIPTFAEDPVAHIRALNLYALGSLSVSILMILVQQPLRDTINLIRGTDSAHAKSFQGLKASFEAVWRLYTSNSVLSADGLAALDADSRAFLDFANLAKLGCLLIDGSPHALSEASDNFFELTQCGGSDWPPVKIELFSNIVYHEPDRTSDEALAAAKEKHLEDRLRSFVQYLTPKLKSSVDLGAKLGIDIQVEEVEGSAHLAEPEPEPEPEPLPNAQDAGSADIDMDDEFLANFEKSADDLVQSFLDARPVENTTEVSASGDNSLTKTAKTDAKPGGTTTQSVGKDTTDYKELEALVAESTSNYVKTTLSDLSPFAYQPTVPTGTAESMTARLPYFTQTQQASARFPYFTHTEQQSGPPQAPVPGGHLPPNQTFPSAILYDKARQAALSKSSAHTRREGLHSARRPWTQDEEKALMAGLDMVKGPHWSQILTLFGQHGTVSDILRDRTQVQLKDKARNLKLFFLKTNSEMPYYLQAVTGELKTRAPQQAARKEAEEKRRLTSEEDQAKLEGIMALAGGLQHPPPGPAPAAAAKSNVVTPAPSTSPAPVASSFVQPAVGQQAKASVTGGLASIPRPTATPASQNRPSVQTTTQHLLHAVAQGHQRPQAQLPPQVPRPQGPQRQQQPQQSEQQPNGASAPQPLQKPAQHPSQQHAQPHEQQQPNGASAPQPLQKPAQHPSQQHAQPHEQQQPNGASAPQPLQKPAQHQPAQPPSQQSATNGQAPSSPAVTVGSSSSPPVTTKASPLQQQQQSPAPASPAAPLKPAQPIPTPAGLALPQTN</sequence>
<gene>
    <name evidence="6" type="ORF">AAL_03271</name>
</gene>
<keyword evidence="1" id="KW-0238">DNA-binding</keyword>
<dbReference type="InterPro" id="IPR013867">
    <property type="entry name" value="Telomere_rpt-bd_fac_dimer_dom"/>
</dbReference>
<evidence type="ECO:0000259" key="5">
    <source>
        <dbReference type="PROSITE" id="PS51294"/>
    </source>
</evidence>
<feature type="region of interest" description="Disordered" evidence="4">
    <location>
        <begin position="109"/>
        <end position="135"/>
    </location>
</feature>
<feature type="compositionally biased region" description="Low complexity" evidence="4">
    <location>
        <begin position="753"/>
        <end position="767"/>
    </location>
</feature>
<feature type="compositionally biased region" description="Low complexity" evidence="4">
    <location>
        <begin position="663"/>
        <end position="684"/>
    </location>
</feature>
<dbReference type="GO" id="GO:0003691">
    <property type="term" value="F:double-stranded telomeric DNA binding"/>
    <property type="evidence" value="ECO:0007669"/>
    <property type="project" value="TreeGrafter"/>
</dbReference>
<dbReference type="Pfam" id="PF08558">
    <property type="entry name" value="TRF"/>
    <property type="match status" value="1"/>
</dbReference>
<organism evidence="6 7">
    <name type="scientific">Moelleriella libera RCEF 2490</name>
    <dbReference type="NCBI Taxonomy" id="1081109"/>
    <lineage>
        <taxon>Eukaryota</taxon>
        <taxon>Fungi</taxon>
        <taxon>Dikarya</taxon>
        <taxon>Ascomycota</taxon>
        <taxon>Pezizomycotina</taxon>
        <taxon>Sordariomycetes</taxon>
        <taxon>Hypocreomycetidae</taxon>
        <taxon>Hypocreales</taxon>
        <taxon>Clavicipitaceae</taxon>
        <taxon>Moelleriella</taxon>
    </lineage>
</organism>
<dbReference type="SMART" id="SM00717">
    <property type="entry name" value="SANT"/>
    <property type="match status" value="1"/>
</dbReference>
<feature type="compositionally biased region" description="Low complexity" evidence="4">
    <location>
        <begin position="777"/>
        <end position="796"/>
    </location>
</feature>
<keyword evidence="2" id="KW-0539">Nucleus</keyword>
<keyword evidence="7" id="KW-1185">Reference proteome</keyword>
<feature type="region of interest" description="Disordered" evidence="4">
    <location>
        <begin position="620"/>
        <end position="639"/>
    </location>
</feature>
<evidence type="ECO:0000256" key="2">
    <source>
        <dbReference type="ARBA" id="ARBA00023242"/>
    </source>
</evidence>
<dbReference type="STRING" id="1081109.A0A168D329"/>
<reference evidence="6 7" key="1">
    <citation type="journal article" date="2016" name="Genome Biol. Evol.">
        <title>Divergent and convergent evolution of fungal pathogenicity.</title>
        <authorList>
            <person name="Shang Y."/>
            <person name="Xiao G."/>
            <person name="Zheng P."/>
            <person name="Cen K."/>
            <person name="Zhan S."/>
            <person name="Wang C."/>
        </authorList>
    </citation>
    <scope>NUCLEOTIDE SEQUENCE [LARGE SCALE GENOMIC DNA]</scope>
    <source>
        <strain evidence="6 7">RCEF 2490</strain>
    </source>
</reference>
<dbReference type="InterPro" id="IPR009057">
    <property type="entry name" value="Homeodomain-like_sf"/>
</dbReference>
<dbReference type="InterPro" id="IPR017930">
    <property type="entry name" value="Myb_dom"/>
</dbReference>
<dbReference type="AlphaFoldDB" id="A0A168D329"/>
<proteinExistence type="predicted"/>
<feature type="region of interest" description="Disordered" evidence="4">
    <location>
        <begin position="699"/>
        <end position="913"/>
    </location>
</feature>
<dbReference type="PANTHER" id="PTHR47807:SF1">
    <property type="entry name" value="PROTEIN TBF1"/>
    <property type="match status" value="1"/>
</dbReference>
<evidence type="ECO:0000256" key="1">
    <source>
        <dbReference type="ARBA" id="ARBA00023125"/>
    </source>
</evidence>
<dbReference type="Gene3D" id="1.10.10.60">
    <property type="entry name" value="Homeodomain-like"/>
    <property type="match status" value="1"/>
</dbReference>
<comment type="caution">
    <text evidence="6">The sequence shown here is derived from an EMBL/GenBank/DDBJ whole genome shotgun (WGS) entry which is preliminary data.</text>
</comment>
<feature type="region of interest" description="Disordered" evidence="4">
    <location>
        <begin position="524"/>
        <end position="544"/>
    </location>
</feature>
<feature type="region of interest" description="Disordered" evidence="4">
    <location>
        <begin position="333"/>
        <end position="356"/>
    </location>
</feature>
<feature type="region of interest" description="Disordered" evidence="4">
    <location>
        <begin position="388"/>
        <end position="421"/>
    </location>
</feature>
<protein>
    <submittedName>
        <fullName evidence="6">Telomere repeat-binding factor, dimerization domain protein</fullName>
    </submittedName>
</protein>
<accession>A0A168D329</accession>
<dbReference type="GO" id="GO:0010833">
    <property type="term" value="P:telomere maintenance via telomere lengthening"/>
    <property type="evidence" value="ECO:0007669"/>
    <property type="project" value="TreeGrafter"/>
</dbReference>
<keyword evidence="3" id="KW-0131">Cell cycle</keyword>
<feature type="region of interest" description="Disordered" evidence="4">
    <location>
        <begin position="658"/>
        <end position="684"/>
    </location>
</feature>
<dbReference type="OrthoDB" id="3366990at2759"/>
<dbReference type="Proteomes" id="UP000078544">
    <property type="component" value="Unassembled WGS sequence"/>
</dbReference>
<feature type="compositionally biased region" description="Polar residues" evidence="4">
    <location>
        <begin position="713"/>
        <end position="728"/>
    </location>
</feature>
<evidence type="ECO:0000313" key="6">
    <source>
        <dbReference type="EMBL" id="KZZ97307.1"/>
    </source>
</evidence>
<dbReference type="InterPro" id="IPR052833">
    <property type="entry name" value="Telomeric_DNA-bd_trans-reg"/>
</dbReference>
<evidence type="ECO:0000256" key="3">
    <source>
        <dbReference type="ARBA" id="ARBA00023306"/>
    </source>
</evidence>
<dbReference type="InterPro" id="IPR001005">
    <property type="entry name" value="SANT/Myb"/>
</dbReference>
<dbReference type="GO" id="GO:0042803">
    <property type="term" value="F:protein homodimerization activity"/>
    <property type="evidence" value="ECO:0007669"/>
    <property type="project" value="InterPro"/>
</dbReference>
<feature type="region of interest" description="Disordered" evidence="4">
    <location>
        <begin position="485"/>
        <end position="509"/>
    </location>
</feature>
<dbReference type="SUPFAM" id="SSF46689">
    <property type="entry name" value="Homeodomain-like"/>
    <property type="match status" value="1"/>
</dbReference>